<keyword evidence="3" id="KW-1185">Reference proteome</keyword>
<dbReference type="InterPro" id="IPR036941">
    <property type="entry name" value="Rcpt_L-dom_sf"/>
</dbReference>
<dbReference type="Gene3D" id="3.80.20.20">
    <property type="entry name" value="Receptor L-domain"/>
    <property type="match status" value="1"/>
</dbReference>
<dbReference type="AlphaFoldDB" id="A0AAV2SGP4"/>
<proteinExistence type="predicted"/>
<feature type="non-terminal residue" evidence="2">
    <location>
        <position position="1"/>
    </location>
</feature>
<dbReference type="Proteomes" id="UP001497623">
    <property type="component" value="Unassembled WGS sequence"/>
</dbReference>
<dbReference type="EMBL" id="CAXKWB010059032">
    <property type="protein sequence ID" value="CAL4181480.1"/>
    <property type="molecule type" value="Genomic_DNA"/>
</dbReference>
<feature type="non-terminal residue" evidence="2">
    <location>
        <position position="177"/>
    </location>
</feature>
<gene>
    <name evidence="2" type="ORF">MNOR_LOCUS35425</name>
</gene>
<organism evidence="2 3">
    <name type="scientific">Meganyctiphanes norvegica</name>
    <name type="common">Northern krill</name>
    <name type="synonym">Thysanopoda norvegica</name>
    <dbReference type="NCBI Taxonomy" id="48144"/>
    <lineage>
        <taxon>Eukaryota</taxon>
        <taxon>Metazoa</taxon>
        <taxon>Ecdysozoa</taxon>
        <taxon>Arthropoda</taxon>
        <taxon>Crustacea</taxon>
        <taxon>Multicrustacea</taxon>
        <taxon>Malacostraca</taxon>
        <taxon>Eumalacostraca</taxon>
        <taxon>Eucarida</taxon>
        <taxon>Euphausiacea</taxon>
        <taxon>Euphausiidae</taxon>
        <taxon>Meganyctiphanes</taxon>
    </lineage>
</organism>
<feature type="domain" description="Receptor L-domain" evidence="1">
    <location>
        <begin position="6"/>
        <end position="116"/>
    </location>
</feature>
<sequence length="177" mass="20292">QRSLAHCCVIEGDLQLLLLEKHDSWDKVKFPRLVEITGFLLVYRVYNIQSLGSLFPNLATIRGLTTHQGYSLVLYDNRDLQEVGLYRLASILNGYVRIQNNIQLCFGDDKTINWNRICKAEDSGKRNHFSAKSRLLTLWCSQRCRDASKFARLNFSEICVHELPPPLECSRDKCSGG</sequence>
<evidence type="ECO:0000313" key="3">
    <source>
        <dbReference type="Proteomes" id="UP001497623"/>
    </source>
</evidence>
<comment type="caution">
    <text evidence="2">The sequence shown here is derived from an EMBL/GenBank/DDBJ whole genome shotgun (WGS) entry which is preliminary data.</text>
</comment>
<accession>A0AAV2SGP4</accession>
<dbReference type="InterPro" id="IPR000494">
    <property type="entry name" value="Rcpt_L-dom"/>
</dbReference>
<evidence type="ECO:0000313" key="2">
    <source>
        <dbReference type="EMBL" id="CAL4181480.1"/>
    </source>
</evidence>
<dbReference type="Pfam" id="PF01030">
    <property type="entry name" value="Recep_L_domain"/>
    <property type="match status" value="1"/>
</dbReference>
<dbReference type="SUPFAM" id="SSF52058">
    <property type="entry name" value="L domain-like"/>
    <property type="match status" value="1"/>
</dbReference>
<protein>
    <recommendedName>
        <fullName evidence="1">Receptor L-domain domain-containing protein</fullName>
    </recommendedName>
</protein>
<reference evidence="2 3" key="1">
    <citation type="submission" date="2024-05" db="EMBL/GenBank/DDBJ databases">
        <authorList>
            <person name="Wallberg A."/>
        </authorList>
    </citation>
    <scope>NUCLEOTIDE SEQUENCE [LARGE SCALE GENOMIC DNA]</scope>
</reference>
<evidence type="ECO:0000259" key="1">
    <source>
        <dbReference type="Pfam" id="PF01030"/>
    </source>
</evidence>
<name>A0AAV2SGP4_MEGNR</name>